<protein>
    <submittedName>
        <fullName evidence="7">Geranylgeranyl pyrophosphate synthase</fullName>
    </submittedName>
</protein>
<evidence type="ECO:0000256" key="3">
    <source>
        <dbReference type="ARBA" id="ARBA00022679"/>
    </source>
</evidence>
<sequence>MIASVTSAFGLRGPRFASPADTRVVDAVERGLERLETLLDEHLRVADPVADAVARYLKEAGGKRARPLLLLLAAHLGRGIDDDVLAAAEVVEITHLASLYHDDVMDEADTRRGVPAAHVAWSNSVAILAGDLLFARAGAVAAPLGEEVARLQARTFERLCLGQLHETLGPGDADPAQHYLQVLSDKTGSLIAAAAELGAVVSGADAGYRAALRDFGERIGVAFQLVDDVIDLSADPATGKDRGTDVRAGVETLPVLLLAAREDAPSRALAARLASPADEDDLTAAIAELAEHEVVSEALAEAEGWQRRALEALEPLPAGTVRRGLEAFAEHVVSRTR</sequence>
<evidence type="ECO:0000313" key="8">
    <source>
        <dbReference type="Proteomes" id="UP000321749"/>
    </source>
</evidence>
<dbReference type="PANTHER" id="PTHR12001">
    <property type="entry name" value="GERANYLGERANYL PYROPHOSPHATE SYNTHASE"/>
    <property type="match status" value="1"/>
</dbReference>
<dbReference type="Pfam" id="PF00348">
    <property type="entry name" value="polyprenyl_synt"/>
    <property type="match status" value="1"/>
</dbReference>
<proteinExistence type="inferred from homology"/>
<keyword evidence="5" id="KW-0460">Magnesium</keyword>
<dbReference type="SUPFAM" id="SSF48576">
    <property type="entry name" value="Terpenoid synthases"/>
    <property type="match status" value="1"/>
</dbReference>
<dbReference type="Proteomes" id="UP000321749">
    <property type="component" value="Unassembled WGS sequence"/>
</dbReference>
<comment type="caution">
    <text evidence="7">The sequence shown here is derived from an EMBL/GenBank/DDBJ whole genome shotgun (WGS) entry which is preliminary data.</text>
</comment>
<dbReference type="SFLD" id="SFLDG01017">
    <property type="entry name" value="Polyprenyl_Transferase_Like"/>
    <property type="match status" value="1"/>
</dbReference>
<comment type="cofactor">
    <cofactor evidence="1">
        <name>Mg(2+)</name>
        <dbReference type="ChEBI" id="CHEBI:18420"/>
    </cofactor>
</comment>
<dbReference type="PROSITE" id="PS00444">
    <property type="entry name" value="POLYPRENYL_SYNTHASE_2"/>
    <property type="match status" value="1"/>
</dbReference>
<evidence type="ECO:0000256" key="6">
    <source>
        <dbReference type="RuleBase" id="RU004466"/>
    </source>
</evidence>
<organism evidence="7 8">
    <name type="scientific">Agrococcus baldri</name>
    <dbReference type="NCBI Taxonomy" id="153730"/>
    <lineage>
        <taxon>Bacteria</taxon>
        <taxon>Bacillati</taxon>
        <taxon>Actinomycetota</taxon>
        <taxon>Actinomycetes</taxon>
        <taxon>Micrococcales</taxon>
        <taxon>Microbacteriaceae</taxon>
        <taxon>Agrococcus</taxon>
    </lineage>
</organism>
<gene>
    <name evidence="7" type="ORF">ABA31_07560</name>
</gene>
<accession>A0AA87RF93</accession>
<dbReference type="AlphaFoldDB" id="A0AA87RF93"/>
<evidence type="ECO:0000256" key="4">
    <source>
        <dbReference type="ARBA" id="ARBA00022723"/>
    </source>
</evidence>
<dbReference type="InterPro" id="IPR000092">
    <property type="entry name" value="Polyprenyl_synt"/>
</dbReference>
<keyword evidence="3 6" id="KW-0808">Transferase</keyword>
<evidence type="ECO:0000256" key="5">
    <source>
        <dbReference type="ARBA" id="ARBA00022842"/>
    </source>
</evidence>
<keyword evidence="4" id="KW-0479">Metal-binding</keyword>
<dbReference type="RefSeq" id="WP_146792784.1">
    <property type="nucleotide sequence ID" value="NZ_BJUU01000003.1"/>
</dbReference>
<dbReference type="GO" id="GO:0004659">
    <property type="term" value="F:prenyltransferase activity"/>
    <property type="evidence" value="ECO:0007669"/>
    <property type="project" value="InterPro"/>
</dbReference>
<evidence type="ECO:0000256" key="2">
    <source>
        <dbReference type="ARBA" id="ARBA00006706"/>
    </source>
</evidence>
<dbReference type="EMBL" id="BJUU01000003">
    <property type="protein sequence ID" value="GEK79405.1"/>
    <property type="molecule type" value="Genomic_DNA"/>
</dbReference>
<dbReference type="GO" id="GO:0046872">
    <property type="term" value="F:metal ion binding"/>
    <property type="evidence" value="ECO:0007669"/>
    <property type="project" value="UniProtKB-KW"/>
</dbReference>
<dbReference type="SFLD" id="SFLDS00005">
    <property type="entry name" value="Isoprenoid_Synthase_Type_I"/>
    <property type="match status" value="1"/>
</dbReference>
<evidence type="ECO:0000313" key="7">
    <source>
        <dbReference type="EMBL" id="GEK79405.1"/>
    </source>
</evidence>
<dbReference type="InterPro" id="IPR033749">
    <property type="entry name" value="Polyprenyl_synt_CS"/>
</dbReference>
<comment type="similarity">
    <text evidence="2 6">Belongs to the FPP/GGPP synthase family.</text>
</comment>
<dbReference type="PANTHER" id="PTHR12001:SF69">
    <property type="entry name" value="ALL TRANS-POLYPRENYL-DIPHOSPHATE SYNTHASE PDSS1"/>
    <property type="match status" value="1"/>
</dbReference>
<dbReference type="InterPro" id="IPR008949">
    <property type="entry name" value="Isoprenoid_synthase_dom_sf"/>
</dbReference>
<keyword evidence="8" id="KW-1185">Reference proteome</keyword>
<reference evidence="7 8" key="1">
    <citation type="submission" date="2019-07" db="EMBL/GenBank/DDBJ databases">
        <title>Whole genome shotgun sequence of Agrococcus baldri NBRC 103055.</title>
        <authorList>
            <person name="Hosoyama A."/>
            <person name="Uohara A."/>
            <person name="Ohji S."/>
            <person name="Ichikawa N."/>
        </authorList>
    </citation>
    <scope>NUCLEOTIDE SEQUENCE [LARGE SCALE GENOMIC DNA]</scope>
    <source>
        <strain evidence="7 8">NBRC 103055</strain>
    </source>
</reference>
<name>A0AA87RF93_9MICO</name>
<dbReference type="CDD" id="cd00685">
    <property type="entry name" value="Trans_IPPS_HT"/>
    <property type="match status" value="1"/>
</dbReference>
<dbReference type="Gene3D" id="1.10.600.10">
    <property type="entry name" value="Farnesyl Diphosphate Synthase"/>
    <property type="match status" value="1"/>
</dbReference>
<evidence type="ECO:0000256" key="1">
    <source>
        <dbReference type="ARBA" id="ARBA00001946"/>
    </source>
</evidence>
<dbReference type="GO" id="GO:0008299">
    <property type="term" value="P:isoprenoid biosynthetic process"/>
    <property type="evidence" value="ECO:0007669"/>
    <property type="project" value="InterPro"/>
</dbReference>